<feature type="region of interest" description="Disordered" evidence="1">
    <location>
        <begin position="1"/>
        <end position="24"/>
    </location>
</feature>
<sequence>MTEPLTGAGETQQGATGESEPAWQAGDIVLDSAGGIYQRASAEDIADGWAWCEGAEAALDKFGGTYVPEGSVDEHKPVRPLTLVVRDGRPVLLNS</sequence>
<evidence type="ECO:0000313" key="3">
    <source>
        <dbReference type="Proteomes" id="UP001558474"/>
    </source>
</evidence>
<accession>A0ABV3VFM4</accession>
<evidence type="ECO:0000313" key="2">
    <source>
        <dbReference type="EMBL" id="MEX3740211.1"/>
    </source>
</evidence>
<name>A0ABV3VFM4_9MYCO</name>
<gene>
    <name evidence="2" type="ORF">ABFW12_18485</name>
</gene>
<proteinExistence type="predicted"/>
<protein>
    <submittedName>
        <fullName evidence="2">Uncharacterized protein</fullName>
    </submittedName>
</protein>
<comment type="caution">
    <text evidence="2">The sequence shown here is derived from an EMBL/GenBank/DDBJ whole genome shotgun (WGS) entry which is preliminary data.</text>
</comment>
<organism evidence="2 3">
    <name type="scientific">Mycolicibacterium porcinum</name>
    <dbReference type="NCBI Taxonomy" id="39693"/>
    <lineage>
        <taxon>Bacteria</taxon>
        <taxon>Bacillati</taxon>
        <taxon>Actinomycetota</taxon>
        <taxon>Actinomycetes</taxon>
        <taxon>Mycobacteriales</taxon>
        <taxon>Mycobacteriaceae</taxon>
        <taxon>Mycolicibacterium</taxon>
    </lineage>
</organism>
<dbReference type="EMBL" id="JBDLOU010000040">
    <property type="protein sequence ID" value="MEX3740211.1"/>
    <property type="molecule type" value="Genomic_DNA"/>
</dbReference>
<keyword evidence="3" id="KW-1185">Reference proteome</keyword>
<feature type="compositionally biased region" description="Low complexity" evidence="1">
    <location>
        <begin position="1"/>
        <end position="18"/>
    </location>
</feature>
<reference evidence="2 3" key="1">
    <citation type="submission" date="2024-04" db="EMBL/GenBank/DDBJ databases">
        <title>Genomic Markers of Mycobacteria.</title>
        <authorList>
            <person name="Soliman M.S."/>
            <person name="Elkholy A."/>
            <person name="Soliman N.S."/>
            <person name="Abbas A."/>
            <person name="Khayrat S."/>
            <person name="Shawky S."/>
        </authorList>
    </citation>
    <scope>NUCLEOTIDE SEQUENCE [LARGE SCALE GENOMIC DNA]</scope>
    <source>
        <strain evidence="2 3">Egy-CU-AM5</strain>
    </source>
</reference>
<dbReference type="RefSeq" id="WP_368573444.1">
    <property type="nucleotide sequence ID" value="NZ_JBDLOU010000040.1"/>
</dbReference>
<evidence type="ECO:0000256" key="1">
    <source>
        <dbReference type="SAM" id="MobiDB-lite"/>
    </source>
</evidence>
<dbReference type="Proteomes" id="UP001558474">
    <property type="component" value="Unassembled WGS sequence"/>
</dbReference>